<reference evidence="4 5" key="1">
    <citation type="submission" date="2023-05" db="EMBL/GenBank/DDBJ databases">
        <title>Novel species of genus Flectobacillus isolated from stream in China.</title>
        <authorList>
            <person name="Lu H."/>
        </authorList>
    </citation>
    <scope>NUCLEOTIDE SEQUENCE [LARGE SCALE GENOMIC DNA]</scope>
    <source>
        <strain evidence="4 5">KCTC 42575</strain>
    </source>
</reference>
<proteinExistence type="predicted"/>
<protein>
    <submittedName>
        <fullName evidence="4">ACP phosphodiesterase</fullName>
    </submittedName>
</protein>
<evidence type="ECO:0000313" key="4">
    <source>
        <dbReference type="EMBL" id="MDI9858424.1"/>
    </source>
</evidence>
<keyword evidence="2" id="KW-0378">Hydrolase</keyword>
<evidence type="ECO:0000256" key="1">
    <source>
        <dbReference type="ARBA" id="ARBA00022516"/>
    </source>
</evidence>
<evidence type="ECO:0000256" key="3">
    <source>
        <dbReference type="ARBA" id="ARBA00023098"/>
    </source>
</evidence>
<evidence type="ECO:0000256" key="2">
    <source>
        <dbReference type="ARBA" id="ARBA00022801"/>
    </source>
</evidence>
<dbReference type="PANTHER" id="PTHR38764:SF1">
    <property type="entry name" value="ACYL CARRIER PROTEIN PHOSPHODIESTERASE"/>
    <property type="match status" value="1"/>
</dbReference>
<keyword evidence="1" id="KW-0444">Lipid biosynthesis</keyword>
<name>A0ABT6Y4D1_9BACT</name>
<dbReference type="EMBL" id="JASHIF010000003">
    <property type="protein sequence ID" value="MDI9858424.1"/>
    <property type="molecule type" value="Genomic_DNA"/>
</dbReference>
<dbReference type="Proteomes" id="UP001236507">
    <property type="component" value="Unassembled WGS sequence"/>
</dbReference>
<sequence>MNYLSHIYLSGDNEDIILGNFLGDYVKGHLSKLHDSSYNKDIILGIALHRQIDSFTDQHPIVKQSISRIRHRYHKFSGIVIDMFYDHIFAKNFHQFSAIELEDFSANFYQILQKREDELPAALDRMIISMTSRDWLTNYANLEGLKWSLKGISSRLKYESGIENATEILTSQYQEFEEDFFQFFPEIQYHCQKFIENPIF</sequence>
<dbReference type="InterPro" id="IPR007431">
    <property type="entry name" value="ACP_PD"/>
</dbReference>
<evidence type="ECO:0000313" key="5">
    <source>
        <dbReference type="Proteomes" id="UP001236507"/>
    </source>
</evidence>
<organism evidence="4 5">
    <name type="scientific">Flectobacillus roseus</name>
    <dbReference type="NCBI Taxonomy" id="502259"/>
    <lineage>
        <taxon>Bacteria</taxon>
        <taxon>Pseudomonadati</taxon>
        <taxon>Bacteroidota</taxon>
        <taxon>Cytophagia</taxon>
        <taxon>Cytophagales</taxon>
        <taxon>Flectobacillaceae</taxon>
        <taxon>Flectobacillus</taxon>
    </lineage>
</organism>
<keyword evidence="5" id="KW-1185">Reference proteome</keyword>
<dbReference type="RefSeq" id="WP_283343644.1">
    <property type="nucleotide sequence ID" value="NZ_JASHIF010000003.1"/>
</dbReference>
<gene>
    <name evidence="4" type="ORF">QM524_04310</name>
</gene>
<dbReference type="Pfam" id="PF04336">
    <property type="entry name" value="ACP_PD"/>
    <property type="match status" value="1"/>
</dbReference>
<keyword evidence="3" id="KW-0443">Lipid metabolism</keyword>
<dbReference type="PANTHER" id="PTHR38764">
    <property type="entry name" value="ACYL CARRIER PROTEIN PHOSPHODIESTERASE"/>
    <property type="match status" value="1"/>
</dbReference>
<accession>A0ABT6Y4D1</accession>
<dbReference type="PIRSF" id="PIRSF011489">
    <property type="entry name" value="DUF479"/>
    <property type="match status" value="1"/>
</dbReference>
<comment type="caution">
    <text evidence="4">The sequence shown here is derived from an EMBL/GenBank/DDBJ whole genome shotgun (WGS) entry which is preliminary data.</text>
</comment>